<comment type="caution">
    <text evidence="1">The sequence shown here is derived from an EMBL/GenBank/DDBJ whole genome shotgun (WGS) entry which is preliminary data.</text>
</comment>
<reference evidence="1 2" key="1">
    <citation type="submission" date="2015-09" db="EMBL/GenBank/DDBJ databases">
        <title>Genome sequence of ICMP 19499.</title>
        <authorList>
            <person name="Visnovsky S.B."/>
            <person name="Lu A."/>
            <person name="Panda P."/>
            <person name="Pitman A.R."/>
        </authorList>
    </citation>
    <scope>NUCLEOTIDE SEQUENCE [LARGE SCALE GENOMIC DNA]</scope>
    <source>
        <strain evidence="1 2">ICMP 19499</strain>
    </source>
</reference>
<protein>
    <submittedName>
        <fullName evidence="1">Uncharacterized protein</fullName>
    </submittedName>
</protein>
<name>A0AAW3M6W9_PSESS</name>
<dbReference type="AlphaFoldDB" id="A0AAW3M6W9"/>
<proteinExistence type="predicted"/>
<evidence type="ECO:0000313" key="2">
    <source>
        <dbReference type="Proteomes" id="UP000054513"/>
    </source>
</evidence>
<evidence type="ECO:0000313" key="1">
    <source>
        <dbReference type="EMBL" id="KTC61679.1"/>
    </source>
</evidence>
<organism evidence="1 2">
    <name type="scientific">Pseudomonas savastanoi</name>
    <name type="common">Pseudomonas syringae pv. savastanoi</name>
    <dbReference type="NCBI Taxonomy" id="29438"/>
    <lineage>
        <taxon>Bacteria</taxon>
        <taxon>Pseudomonadati</taxon>
        <taxon>Pseudomonadota</taxon>
        <taxon>Gammaproteobacteria</taxon>
        <taxon>Pseudomonadales</taxon>
        <taxon>Pseudomonadaceae</taxon>
        <taxon>Pseudomonas</taxon>
    </lineage>
</organism>
<dbReference type="RefSeq" id="WP_058400015.1">
    <property type="nucleotide sequence ID" value="NZ_LKCI01000007.1"/>
</dbReference>
<dbReference type="Proteomes" id="UP000054513">
    <property type="component" value="Unassembled WGS sequence"/>
</dbReference>
<accession>A0AAW3M6W9</accession>
<dbReference type="EMBL" id="LKCI01000007">
    <property type="protein sequence ID" value="KTC61679.1"/>
    <property type="molecule type" value="Genomic_DNA"/>
</dbReference>
<sequence length="123" mass="13943">MNIENLEDFSATVKKADFFDFLLAVDDWDSLLDRRDEDEFDASWVKHNEQMASASYGAQTDESEITKLREYAFKTALRITKNSEAAGYISDDIGLLAEAMSKKLMTTWLNGLLNSYLSGSFPH</sequence>
<gene>
    <name evidence="1" type="ORF">AO287_04405</name>
</gene>